<reference evidence="3 4" key="1">
    <citation type="submission" date="2018-06" db="EMBL/GenBank/DDBJ databases">
        <title>A transcriptomic atlas of mushroom development highlights an independent origin of complex multicellularity.</title>
        <authorList>
            <consortium name="DOE Joint Genome Institute"/>
            <person name="Krizsan K."/>
            <person name="Almasi E."/>
            <person name="Merenyi Z."/>
            <person name="Sahu N."/>
            <person name="Viragh M."/>
            <person name="Koszo T."/>
            <person name="Mondo S."/>
            <person name="Kiss B."/>
            <person name="Balint B."/>
            <person name="Kues U."/>
            <person name="Barry K."/>
            <person name="Hegedus J.C."/>
            <person name="Henrissat B."/>
            <person name="Johnson J."/>
            <person name="Lipzen A."/>
            <person name="Ohm R."/>
            <person name="Nagy I."/>
            <person name="Pangilinan J."/>
            <person name="Yan J."/>
            <person name="Xiong Y."/>
            <person name="Grigoriev I.V."/>
            <person name="Hibbett D.S."/>
            <person name="Nagy L.G."/>
        </authorList>
    </citation>
    <scope>NUCLEOTIDE SEQUENCE [LARGE SCALE GENOMIC DNA]</scope>
    <source>
        <strain evidence="3 4">SZMC22713</strain>
    </source>
</reference>
<dbReference type="EMBL" id="ML170160">
    <property type="protein sequence ID" value="TDL27178.1"/>
    <property type="molecule type" value="Genomic_DNA"/>
</dbReference>
<dbReference type="VEuPathDB" id="FungiDB:BD410DRAFT_895054"/>
<keyword evidence="2" id="KW-1133">Transmembrane helix</keyword>
<feature type="transmembrane region" description="Helical" evidence="2">
    <location>
        <begin position="184"/>
        <end position="206"/>
    </location>
</feature>
<organism evidence="3 4">
    <name type="scientific">Rickenella mellea</name>
    <dbReference type="NCBI Taxonomy" id="50990"/>
    <lineage>
        <taxon>Eukaryota</taxon>
        <taxon>Fungi</taxon>
        <taxon>Dikarya</taxon>
        <taxon>Basidiomycota</taxon>
        <taxon>Agaricomycotina</taxon>
        <taxon>Agaricomycetes</taxon>
        <taxon>Hymenochaetales</taxon>
        <taxon>Rickenellaceae</taxon>
        <taxon>Rickenella</taxon>
    </lineage>
</organism>
<keyword evidence="2" id="KW-0812">Transmembrane</keyword>
<feature type="compositionally biased region" description="Low complexity" evidence="1">
    <location>
        <begin position="13"/>
        <end position="29"/>
    </location>
</feature>
<keyword evidence="4" id="KW-1185">Reference proteome</keyword>
<proteinExistence type="predicted"/>
<sequence>MDSTASPTPPASALPSPTSSIPTQTPQTSHLDGESRQTSISTPNTSAHNSPTNGAAPAKDIIVFSIITIIFMMMYKVILEGFHWESFQYVAVLHLVCAPATLKRYPTAETSTLLHFMGYMTCVVEVAVLYVPEIYQKNPILGIMCGLAAVVAFVAAEILFNTLLEKLGCSTGSYGQFRKEHGVLGAQSVAWFFHPIFVVIRQRFLARARRRKKASRVPTVATTAPLSCARNSVAPMIPEMKVTPTAPSDSQV</sequence>
<feature type="compositionally biased region" description="Polar residues" evidence="1">
    <location>
        <begin position="36"/>
        <end position="53"/>
    </location>
</feature>
<accession>A0A4Y7QIV9</accession>
<evidence type="ECO:0000256" key="1">
    <source>
        <dbReference type="SAM" id="MobiDB-lite"/>
    </source>
</evidence>
<keyword evidence="2" id="KW-0472">Membrane</keyword>
<name>A0A4Y7QIV9_9AGAM</name>
<feature type="transmembrane region" description="Helical" evidence="2">
    <location>
        <begin position="61"/>
        <end position="79"/>
    </location>
</feature>
<protein>
    <submittedName>
        <fullName evidence="3">Uncharacterized protein</fullName>
    </submittedName>
</protein>
<dbReference type="Proteomes" id="UP000294933">
    <property type="component" value="Unassembled WGS sequence"/>
</dbReference>
<evidence type="ECO:0000313" key="3">
    <source>
        <dbReference type="EMBL" id="TDL27178.1"/>
    </source>
</evidence>
<dbReference type="AlphaFoldDB" id="A0A4Y7QIV9"/>
<evidence type="ECO:0000313" key="4">
    <source>
        <dbReference type="Proteomes" id="UP000294933"/>
    </source>
</evidence>
<feature type="transmembrane region" description="Helical" evidence="2">
    <location>
        <begin position="114"/>
        <end position="131"/>
    </location>
</feature>
<gene>
    <name evidence="3" type="ORF">BD410DRAFT_895054</name>
</gene>
<feature type="region of interest" description="Disordered" evidence="1">
    <location>
        <begin position="1"/>
        <end position="53"/>
    </location>
</feature>
<evidence type="ECO:0000256" key="2">
    <source>
        <dbReference type="SAM" id="Phobius"/>
    </source>
</evidence>
<feature type="transmembrane region" description="Helical" evidence="2">
    <location>
        <begin position="143"/>
        <end position="164"/>
    </location>
</feature>